<feature type="transmembrane region" description="Helical" evidence="3">
    <location>
        <begin position="7"/>
        <end position="25"/>
    </location>
</feature>
<feature type="domain" description="CzcB-like C-terminal circularly permuted SH3-like" evidence="9">
    <location>
        <begin position="337"/>
        <end position="400"/>
    </location>
</feature>
<evidence type="ECO:0000259" key="5">
    <source>
        <dbReference type="Pfam" id="PF19335"/>
    </source>
</evidence>
<comment type="caution">
    <text evidence="10">The sequence shown here is derived from an EMBL/GenBank/DDBJ whole genome shotgun (WGS) entry which is preliminary data.</text>
</comment>
<evidence type="ECO:0000259" key="4">
    <source>
        <dbReference type="Pfam" id="PF11827"/>
    </source>
</evidence>
<evidence type="ECO:0000313" key="10">
    <source>
        <dbReference type="EMBL" id="MBD8487500.1"/>
    </source>
</evidence>
<dbReference type="Pfam" id="PF25869">
    <property type="entry name" value="3HB_CusB"/>
    <property type="match status" value="1"/>
</dbReference>
<dbReference type="Pfam" id="PF19335">
    <property type="entry name" value="HMBD"/>
    <property type="match status" value="1"/>
</dbReference>
<dbReference type="Gene3D" id="2.40.420.20">
    <property type="match status" value="1"/>
</dbReference>
<feature type="domain" description="CusB-like three alpha-helical bundle" evidence="6">
    <location>
        <begin position="164"/>
        <end position="210"/>
    </location>
</feature>
<evidence type="ECO:0000313" key="11">
    <source>
        <dbReference type="Proteomes" id="UP000647133"/>
    </source>
</evidence>
<dbReference type="InterPro" id="IPR058791">
    <property type="entry name" value="3HB_CusB"/>
</dbReference>
<dbReference type="Pfam" id="PF25919">
    <property type="entry name" value="BSH_CusB"/>
    <property type="match status" value="1"/>
</dbReference>
<name>A0ABR9AF97_9BACT</name>
<evidence type="ECO:0000259" key="6">
    <source>
        <dbReference type="Pfam" id="PF25869"/>
    </source>
</evidence>
<dbReference type="Pfam" id="PF11827">
    <property type="entry name" value="DUF3347"/>
    <property type="match status" value="1"/>
</dbReference>
<dbReference type="Proteomes" id="UP000647133">
    <property type="component" value="Unassembled WGS sequence"/>
</dbReference>
<dbReference type="InterPro" id="IPR021782">
    <property type="entry name" value="DUF3347"/>
</dbReference>
<dbReference type="InterPro" id="IPR051909">
    <property type="entry name" value="MFP_Cation_Efflux"/>
</dbReference>
<keyword evidence="3" id="KW-1133">Transmembrane helix</keyword>
<evidence type="ECO:0000256" key="3">
    <source>
        <dbReference type="SAM" id="Phobius"/>
    </source>
</evidence>
<comment type="similarity">
    <text evidence="1">Belongs to the membrane fusion protein (MFP) (TC 8.A.1) family.</text>
</comment>
<feature type="domain" description="CusB-like barrel-sandwich hybrid" evidence="7">
    <location>
        <begin position="128"/>
        <end position="245"/>
    </location>
</feature>
<dbReference type="Pfam" id="PF25975">
    <property type="entry name" value="CzcB_C"/>
    <property type="match status" value="1"/>
</dbReference>
<organism evidence="10 11">
    <name type="scientific">Echinicola arenosa</name>
    <dbReference type="NCBI Taxonomy" id="2774144"/>
    <lineage>
        <taxon>Bacteria</taxon>
        <taxon>Pseudomonadati</taxon>
        <taxon>Bacteroidota</taxon>
        <taxon>Cytophagia</taxon>
        <taxon>Cytophagales</taxon>
        <taxon>Cyclobacteriaceae</taxon>
        <taxon>Echinicola</taxon>
    </lineage>
</organism>
<dbReference type="InterPro" id="IPR006143">
    <property type="entry name" value="RND_pump_MFP"/>
</dbReference>
<sequence>MNNRKQIIIAISGAFLMGAIIGWAITEKKSDPREELEHEHVAESSVFTCSMHPQIRQDEPGKCPICGMDLVPVSSANKNADLDSPYLLQMSSEAVALANISTTTVSEGEGGFSTDLNGKVEADERRISSVSANFSGRVDELFVAFTGQEVKKGERLARIYSPALITANQELIEAKKSKDISPKLYEAAKQKLRHWQLTDSQIEQMEMQGDYRTHFDIFASSSGVVSNRNIAVGDYVEKGQVLFEIIDLSKVWIMLDAYENNIGSIEKGDLIDFKVNALPNQDFKAKVSFIDPVLGADSRSVKVRAEVNNSDGLLKPEMLVTATVSSSNSENGSQPEVMIPSSAILWTGERSVVYRQVGSSEKPAFEMVVVTLGPASGNMQSIKSGLEIGDKIVTNGVFAVDGAAQLSGKYSMMSHPESQPFKVDDRFLVKLDGALDAYLALKNQLVSDQSAQQQAKVLVEEIKEIEGKELSQEATVKWKGLKNAIVQSALKISSGLDIEEERNQFVILSNKFIELVEAFGTHKEVVYKSHCPMAKNDQGAFWLSEFAEIKNPYFGSSMLGCGEVKKAYRKNQE</sequence>
<evidence type="ECO:0000259" key="8">
    <source>
        <dbReference type="Pfam" id="PF25954"/>
    </source>
</evidence>
<dbReference type="Gene3D" id="2.40.30.170">
    <property type="match status" value="1"/>
</dbReference>
<keyword evidence="11" id="KW-1185">Reference proteome</keyword>
<dbReference type="Gene3D" id="2.40.50.100">
    <property type="match status" value="1"/>
</dbReference>
<dbReference type="SUPFAM" id="SSF111369">
    <property type="entry name" value="HlyD-like secretion proteins"/>
    <property type="match status" value="1"/>
</dbReference>
<protein>
    <submittedName>
        <fullName evidence="10">Efflux RND transporter periplasmic adaptor subunit</fullName>
    </submittedName>
</protein>
<reference evidence="10 11" key="1">
    <citation type="submission" date="2020-09" db="EMBL/GenBank/DDBJ databases">
        <title>Echinicola sp. CAU 1574 isolated from sand of Sido Beach.</title>
        <authorList>
            <person name="Kim W."/>
        </authorList>
    </citation>
    <scope>NUCLEOTIDE SEQUENCE [LARGE SCALE GENOMIC DNA]</scope>
    <source>
        <strain evidence="10 11">CAU 1574</strain>
    </source>
</reference>
<dbReference type="EMBL" id="JACYTQ010000001">
    <property type="protein sequence ID" value="MBD8487500.1"/>
    <property type="molecule type" value="Genomic_DNA"/>
</dbReference>
<evidence type="ECO:0000256" key="2">
    <source>
        <dbReference type="ARBA" id="ARBA00022448"/>
    </source>
</evidence>
<feature type="domain" description="Heavy metal binding" evidence="5">
    <location>
        <begin position="46"/>
        <end position="73"/>
    </location>
</feature>
<evidence type="ECO:0000259" key="7">
    <source>
        <dbReference type="Pfam" id="PF25919"/>
    </source>
</evidence>
<feature type="domain" description="DUF3347" evidence="4">
    <location>
        <begin position="435"/>
        <end position="523"/>
    </location>
</feature>
<dbReference type="InterPro" id="IPR058792">
    <property type="entry name" value="Beta-barrel_RND_2"/>
</dbReference>
<dbReference type="InterPro" id="IPR058649">
    <property type="entry name" value="CzcB_C"/>
</dbReference>
<keyword evidence="3" id="KW-0472">Membrane</keyword>
<accession>A0ABR9AF97</accession>
<gene>
    <name evidence="10" type="ORF">IFO69_01950</name>
</gene>
<dbReference type="InterPro" id="IPR045800">
    <property type="entry name" value="HMBD"/>
</dbReference>
<evidence type="ECO:0000256" key="1">
    <source>
        <dbReference type="ARBA" id="ARBA00009477"/>
    </source>
</evidence>
<dbReference type="PANTHER" id="PTHR30097:SF15">
    <property type="entry name" value="CATION EFFLUX SYSTEM PROTEIN CUSB"/>
    <property type="match status" value="1"/>
</dbReference>
<dbReference type="RefSeq" id="WP_192007465.1">
    <property type="nucleotide sequence ID" value="NZ_JACYTQ010000001.1"/>
</dbReference>
<dbReference type="NCBIfam" id="TIGR01730">
    <property type="entry name" value="RND_mfp"/>
    <property type="match status" value="1"/>
</dbReference>
<dbReference type="PANTHER" id="PTHR30097">
    <property type="entry name" value="CATION EFFLUX SYSTEM PROTEIN CUSB"/>
    <property type="match status" value="1"/>
</dbReference>
<dbReference type="InterPro" id="IPR058790">
    <property type="entry name" value="BSH_CusB"/>
</dbReference>
<evidence type="ECO:0000259" key="9">
    <source>
        <dbReference type="Pfam" id="PF25975"/>
    </source>
</evidence>
<dbReference type="Pfam" id="PF25954">
    <property type="entry name" value="Beta-barrel_RND_2"/>
    <property type="match status" value="1"/>
</dbReference>
<feature type="domain" description="CusB-like beta-barrel" evidence="8">
    <location>
        <begin position="250"/>
        <end position="326"/>
    </location>
</feature>
<keyword evidence="2" id="KW-0813">Transport</keyword>
<proteinExistence type="inferred from homology"/>
<keyword evidence="3" id="KW-0812">Transmembrane</keyword>